<dbReference type="EMBL" id="JAECZC010000048">
    <property type="protein sequence ID" value="MBH8564647.1"/>
    <property type="molecule type" value="Genomic_DNA"/>
</dbReference>
<dbReference type="InterPro" id="IPR036736">
    <property type="entry name" value="ACP-like_sf"/>
</dbReference>
<keyword evidence="3" id="KW-1185">Reference proteome</keyword>
<dbReference type="SUPFAM" id="SSF47336">
    <property type="entry name" value="ACP-like"/>
    <property type="match status" value="1"/>
</dbReference>
<organism evidence="2 3">
    <name type="scientific">Amazonocrinis nigriterrae CENA67</name>
    <dbReference type="NCBI Taxonomy" id="2794033"/>
    <lineage>
        <taxon>Bacteria</taxon>
        <taxon>Bacillati</taxon>
        <taxon>Cyanobacteriota</taxon>
        <taxon>Cyanophyceae</taxon>
        <taxon>Nostocales</taxon>
        <taxon>Nostocaceae</taxon>
        <taxon>Amazonocrinis</taxon>
        <taxon>Amazonocrinis nigriterrae</taxon>
    </lineage>
</organism>
<evidence type="ECO:0000313" key="3">
    <source>
        <dbReference type="Proteomes" id="UP000632766"/>
    </source>
</evidence>
<dbReference type="Gene3D" id="1.10.1200.10">
    <property type="entry name" value="ACP-like"/>
    <property type="match status" value="1"/>
</dbReference>
<dbReference type="RefSeq" id="WP_198126479.1">
    <property type="nucleotide sequence ID" value="NZ_JAECZC010000048.1"/>
</dbReference>
<evidence type="ECO:0000313" key="2">
    <source>
        <dbReference type="EMBL" id="MBH8564647.1"/>
    </source>
</evidence>
<proteinExistence type="predicted"/>
<sequence length="83" mass="9325">MTASNTKQQIISVILEIIPDITSEDLQDHVDIFNLGLDSINAMTLVANLQDVFDIQLEPNEISFENFQNIVTIAAMVEQKKSF</sequence>
<name>A0A8J7HWM1_9NOST</name>
<reference evidence="2 3" key="1">
    <citation type="journal article" date="2021" name="Int. J. Syst. Evol. Microbiol.">
        <title>Amazonocrinis nigriterrae gen. nov., sp. nov., Atlanticothrix silvestris gen. nov., sp. nov. and Dendronalium phyllosphericum gen. nov., sp. nov., nostocacean cyanobacteria from Brazilian environments.</title>
        <authorList>
            <person name="Alvarenga D.O."/>
            <person name="Andreote A.P.D."/>
            <person name="Branco L.H.Z."/>
            <person name="Delbaje E."/>
            <person name="Cruz R.B."/>
            <person name="Varani A.M."/>
            <person name="Fiore M.F."/>
        </authorList>
    </citation>
    <scope>NUCLEOTIDE SEQUENCE [LARGE SCALE GENOMIC DNA]</scope>
    <source>
        <strain evidence="2 3">CENA67</strain>
    </source>
</reference>
<gene>
    <name evidence="2" type="ORF">I8748_21075</name>
</gene>
<dbReference type="AlphaFoldDB" id="A0A8J7HWM1"/>
<accession>A0A8J7HWM1</accession>
<dbReference type="Pfam" id="PF00550">
    <property type="entry name" value="PP-binding"/>
    <property type="match status" value="1"/>
</dbReference>
<dbReference type="PROSITE" id="PS50075">
    <property type="entry name" value="CARRIER"/>
    <property type="match status" value="1"/>
</dbReference>
<protein>
    <submittedName>
        <fullName evidence="2">Acyl carrier protein</fullName>
    </submittedName>
</protein>
<evidence type="ECO:0000259" key="1">
    <source>
        <dbReference type="PROSITE" id="PS50075"/>
    </source>
</evidence>
<feature type="domain" description="Carrier" evidence="1">
    <location>
        <begin position="1"/>
        <end position="81"/>
    </location>
</feature>
<comment type="caution">
    <text evidence="2">The sequence shown here is derived from an EMBL/GenBank/DDBJ whole genome shotgun (WGS) entry which is preliminary data.</text>
</comment>
<dbReference type="Proteomes" id="UP000632766">
    <property type="component" value="Unassembled WGS sequence"/>
</dbReference>
<dbReference type="InterPro" id="IPR009081">
    <property type="entry name" value="PP-bd_ACP"/>
</dbReference>